<sequence>MTATISFGGSEFILAGEAALFWPAHSALLVADLHLEKASSYAMAGQFLPPYDSRATLEELASLSRKFGAQAIYCLGDNFHDDGGEERLEAAAASVLRRLTASHDWRWIVGNHDPGIAANWGGIVHEELCIDGIILRHEAEPRSNGPEISGHFHPKFRQQIRGRLVSRRCFVRSPQKLILPAFGALTGGLDADDPVISAACAGMALEAIVPAVGRALCFPLTALSTAR</sequence>
<keyword evidence="3" id="KW-1185">Reference proteome</keyword>
<dbReference type="InterPro" id="IPR029052">
    <property type="entry name" value="Metallo-depent_PP-like"/>
</dbReference>
<dbReference type="EMBL" id="JBHUEL010000011">
    <property type="protein sequence ID" value="MFD1767891.1"/>
    <property type="molecule type" value="Genomic_DNA"/>
</dbReference>
<evidence type="ECO:0000259" key="1">
    <source>
        <dbReference type="Pfam" id="PF00149"/>
    </source>
</evidence>
<evidence type="ECO:0000313" key="3">
    <source>
        <dbReference type="Proteomes" id="UP001597215"/>
    </source>
</evidence>
<dbReference type="NCBIfam" id="TIGR04123">
    <property type="entry name" value="P_estr_lig_assc"/>
    <property type="match status" value="1"/>
</dbReference>
<dbReference type="PANTHER" id="PTHR39323">
    <property type="entry name" value="BLR1149 PROTEIN"/>
    <property type="match status" value="1"/>
</dbReference>
<name>A0ABW4MI82_9SPHN</name>
<dbReference type="GO" id="GO:0016787">
    <property type="term" value="F:hydrolase activity"/>
    <property type="evidence" value="ECO:0007669"/>
    <property type="project" value="UniProtKB-KW"/>
</dbReference>
<dbReference type="GO" id="GO:0016874">
    <property type="term" value="F:ligase activity"/>
    <property type="evidence" value="ECO:0007669"/>
    <property type="project" value="UniProtKB-KW"/>
</dbReference>
<organism evidence="2 3">
    <name type="scientific">Sphingorhabdus buctiana</name>
    <dbReference type="NCBI Taxonomy" id="1508805"/>
    <lineage>
        <taxon>Bacteria</taxon>
        <taxon>Pseudomonadati</taxon>
        <taxon>Pseudomonadota</taxon>
        <taxon>Alphaproteobacteria</taxon>
        <taxon>Sphingomonadales</taxon>
        <taxon>Sphingomonadaceae</taxon>
        <taxon>Sphingorhabdus</taxon>
    </lineage>
</organism>
<dbReference type="Gene3D" id="3.60.21.10">
    <property type="match status" value="1"/>
</dbReference>
<dbReference type="SUPFAM" id="SSF56300">
    <property type="entry name" value="Metallo-dependent phosphatases"/>
    <property type="match status" value="1"/>
</dbReference>
<proteinExistence type="predicted"/>
<evidence type="ECO:0000313" key="2">
    <source>
        <dbReference type="EMBL" id="MFD1767891.1"/>
    </source>
</evidence>
<keyword evidence="2" id="KW-0436">Ligase</keyword>
<dbReference type="Proteomes" id="UP001597215">
    <property type="component" value="Unassembled WGS sequence"/>
</dbReference>
<dbReference type="EC" id="3.1.-.-" evidence="2"/>
<keyword evidence="2" id="KW-0540">Nuclease</keyword>
<gene>
    <name evidence="2" type="primary">pdeM</name>
    <name evidence="2" type="ORF">ACFSAG_13670</name>
</gene>
<keyword evidence="2" id="KW-0378">Hydrolase</keyword>
<protein>
    <submittedName>
        <fullName evidence="2">Ligase-associated DNA damage response endonuclease PdeM</fullName>
        <ecNumber evidence="2">3.1.-.-</ecNumber>
    </submittedName>
</protein>
<feature type="domain" description="Calcineurin-like phosphoesterase" evidence="1">
    <location>
        <begin position="28"/>
        <end position="124"/>
    </location>
</feature>
<dbReference type="PIRSF" id="PIRSF000887">
    <property type="entry name" value="Pesterase_MJ0037"/>
    <property type="match status" value="1"/>
</dbReference>
<dbReference type="PANTHER" id="PTHR39323:SF1">
    <property type="entry name" value="BLR1149 PROTEIN"/>
    <property type="match status" value="1"/>
</dbReference>
<accession>A0ABW4MI82</accession>
<reference evidence="3" key="1">
    <citation type="journal article" date="2019" name="Int. J. Syst. Evol. Microbiol.">
        <title>The Global Catalogue of Microorganisms (GCM) 10K type strain sequencing project: providing services to taxonomists for standard genome sequencing and annotation.</title>
        <authorList>
            <consortium name="The Broad Institute Genomics Platform"/>
            <consortium name="The Broad Institute Genome Sequencing Center for Infectious Disease"/>
            <person name="Wu L."/>
            <person name="Ma J."/>
        </authorList>
    </citation>
    <scope>NUCLEOTIDE SEQUENCE [LARGE SCALE GENOMIC DNA]</scope>
    <source>
        <strain evidence="3">CGMCC 1.12449</strain>
    </source>
</reference>
<dbReference type="GO" id="GO:0004519">
    <property type="term" value="F:endonuclease activity"/>
    <property type="evidence" value="ECO:0007669"/>
    <property type="project" value="UniProtKB-KW"/>
</dbReference>
<comment type="caution">
    <text evidence="2">The sequence shown here is derived from an EMBL/GenBank/DDBJ whole genome shotgun (WGS) entry which is preliminary data.</text>
</comment>
<dbReference type="Pfam" id="PF00149">
    <property type="entry name" value="Metallophos"/>
    <property type="match status" value="1"/>
</dbReference>
<keyword evidence="2" id="KW-0255">Endonuclease</keyword>
<dbReference type="InterPro" id="IPR004843">
    <property type="entry name" value="Calcineurin-like_PHP"/>
</dbReference>
<dbReference type="RefSeq" id="WP_374612919.1">
    <property type="nucleotide sequence ID" value="NZ_JBHUEL010000011.1"/>
</dbReference>
<dbReference type="InterPro" id="IPR024173">
    <property type="entry name" value="Pesterase_MJ0037-like"/>
</dbReference>
<dbReference type="InterPro" id="IPR026336">
    <property type="entry name" value="PdeM-like"/>
</dbReference>